<keyword evidence="5" id="KW-1185">Reference proteome</keyword>
<organism evidence="4 5">
    <name type="scientific">Flavobacterium capsici</name>
    <dbReference type="NCBI Taxonomy" id="3075618"/>
    <lineage>
        <taxon>Bacteria</taxon>
        <taxon>Pseudomonadati</taxon>
        <taxon>Bacteroidota</taxon>
        <taxon>Flavobacteriia</taxon>
        <taxon>Flavobacteriales</taxon>
        <taxon>Flavobacteriaceae</taxon>
        <taxon>Flavobacterium</taxon>
    </lineage>
</organism>
<keyword evidence="2" id="KW-0472">Membrane</keyword>
<keyword evidence="2" id="KW-0812">Transmembrane</keyword>
<sequence>MESKNDIGKFYKTNLEKLDNIPSKKVWENIELELKKKKERRIILFWFWFTPLFLIFIVFSTKTYLNFNSSKKENQVDTNNSTLKTIDIDYNENNINSNTIENYSVTENNNSIDKDSIENAQNKKTNQESFKNNNSAKKSKKNRETNSTKNNKSKKHISKSLISSVNNKNTFFSTNNSINNEIKEEININENQEETKLDLKSFNKLEDTITKKSSKTAIDSVSKKKEKIKNIKMLPENTTKKDSSVKYRKFEIDIYVSPTLYNTMANKSFLDNRLDNNAKKSNIKSSFGFGLSCNLFEKISFRIGYGITNYSLTTSNVLINTTNYSFINYNPNTLNQSIYLDSNNSETMELTQEISYSEIPLDIKYNLINSKFGINGIAGFSFLILNKNEIYAKTKNGFGQFIGETSNLMKINFTANLGLGIDYKLNKRLKIIVEPIFNYHLNTFDSKNSVKPYSFVIRTGLRYSLNN</sequence>
<evidence type="ECO:0008006" key="6">
    <source>
        <dbReference type="Google" id="ProtNLM"/>
    </source>
</evidence>
<evidence type="ECO:0000313" key="5">
    <source>
        <dbReference type="Proteomes" id="UP001304515"/>
    </source>
</evidence>
<reference evidence="4 5" key="1">
    <citation type="submission" date="2023-09" db="EMBL/GenBank/DDBJ databases">
        <title>Flavobacterium sp. a novel bacteria isolate from Pepper rhizosphere.</title>
        <authorList>
            <person name="Peng Y."/>
            <person name="Lee J."/>
        </authorList>
    </citation>
    <scope>NUCLEOTIDE SEQUENCE [LARGE SCALE GENOMIC DNA]</scope>
    <source>
        <strain evidence="3">PMR2A8</strain>
        <strain evidence="4 5">PMTSA4</strain>
    </source>
</reference>
<evidence type="ECO:0000313" key="4">
    <source>
        <dbReference type="EMBL" id="WNM20562.1"/>
    </source>
</evidence>
<gene>
    <name evidence="4" type="ORF">RN605_07640</name>
    <name evidence="3" type="ORF">RN608_00470</name>
</gene>
<dbReference type="RefSeq" id="WP_313323791.1">
    <property type="nucleotide sequence ID" value="NZ_CP134878.1"/>
</dbReference>
<dbReference type="AlphaFoldDB" id="A0AA96J3D6"/>
<name>A0AA96J3D6_9FLAO</name>
<dbReference type="EMBL" id="CP134890">
    <property type="protein sequence ID" value="WNM20562.1"/>
    <property type="molecule type" value="Genomic_DNA"/>
</dbReference>
<accession>A0AA96EV70</accession>
<feature type="compositionally biased region" description="Polar residues" evidence="1">
    <location>
        <begin position="121"/>
        <end position="130"/>
    </location>
</feature>
<accession>A0AA96J3D6</accession>
<evidence type="ECO:0000256" key="2">
    <source>
        <dbReference type="SAM" id="Phobius"/>
    </source>
</evidence>
<protein>
    <recommendedName>
        <fullName evidence="6">Outer membrane protein beta-barrel domain-containing protein</fullName>
    </recommendedName>
</protein>
<feature type="region of interest" description="Disordered" evidence="1">
    <location>
        <begin position="121"/>
        <end position="159"/>
    </location>
</feature>
<dbReference type="EMBL" id="CP134878">
    <property type="protein sequence ID" value="WNM19173.1"/>
    <property type="molecule type" value="Genomic_DNA"/>
</dbReference>
<keyword evidence="2" id="KW-1133">Transmembrane helix</keyword>
<feature type="transmembrane region" description="Helical" evidence="2">
    <location>
        <begin position="43"/>
        <end position="65"/>
    </location>
</feature>
<evidence type="ECO:0000256" key="1">
    <source>
        <dbReference type="SAM" id="MobiDB-lite"/>
    </source>
</evidence>
<proteinExistence type="predicted"/>
<evidence type="ECO:0000313" key="3">
    <source>
        <dbReference type="EMBL" id="WNM19173.1"/>
    </source>
</evidence>
<dbReference type="KEGG" id="fcj:RN605_07640"/>
<dbReference type="Proteomes" id="UP001304515">
    <property type="component" value="Chromosome"/>
</dbReference>